<dbReference type="InterPro" id="IPR027482">
    <property type="entry name" value="Sec1-like_dom2"/>
</dbReference>
<comment type="similarity">
    <text evidence="1">Belongs to the STXBP/unc-18/SEC1 family.</text>
</comment>
<dbReference type="OrthoDB" id="549905at2759"/>
<name>A0A7M7KDA6_VARDE</name>
<dbReference type="RefSeq" id="XP_022664512.1">
    <property type="nucleotide sequence ID" value="XM_022808777.1"/>
</dbReference>
<dbReference type="PANTHER" id="PTHR11679">
    <property type="entry name" value="VESICLE PROTEIN SORTING-ASSOCIATED"/>
    <property type="match status" value="1"/>
</dbReference>
<dbReference type="InParanoid" id="A0A7M7KDA6"/>
<dbReference type="OMA" id="DHEATEC"/>
<proteinExistence type="inferred from homology"/>
<dbReference type="GeneID" id="111251781"/>
<dbReference type="InterPro" id="IPR001619">
    <property type="entry name" value="Sec1-like"/>
</dbReference>
<dbReference type="EnsemblMetazoa" id="XM_022808777">
    <property type="protein sequence ID" value="XP_022664512"/>
    <property type="gene ID" value="LOC111251781"/>
</dbReference>
<dbReference type="SUPFAM" id="SSF56815">
    <property type="entry name" value="Sec1/munc18-like (SM) proteins"/>
    <property type="match status" value="1"/>
</dbReference>
<dbReference type="Proteomes" id="UP000594260">
    <property type="component" value="Unplaced"/>
</dbReference>
<dbReference type="KEGG" id="vde:111251781"/>
<organism evidence="2 3">
    <name type="scientific">Varroa destructor</name>
    <name type="common">Honeybee mite</name>
    <dbReference type="NCBI Taxonomy" id="109461"/>
    <lineage>
        <taxon>Eukaryota</taxon>
        <taxon>Metazoa</taxon>
        <taxon>Ecdysozoa</taxon>
        <taxon>Arthropoda</taxon>
        <taxon>Chelicerata</taxon>
        <taxon>Arachnida</taxon>
        <taxon>Acari</taxon>
        <taxon>Parasitiformes</taxon>
        <taxon>Mesostigmata</taxon>
        <taxon>Gamasina</taxon>
        <taxon>Dermanyssoidea</taxon>
        <taxon>Varroidae</taxon>
        <taxon>Varroa</taxon>
    </lineage>
</organism>
<accession>A0A7M7KDA6</accession>
<dbReference type="GO" id="GO:0016192">
    <property type="term" value="P:vesicle-mediated transport"/>
    <property type="evidence" value="ECO:0007669"/>
    <property type="project" value="InterPro"/>
</dbReference>
<dbReference type="Gene3D" id="3.40.50.1910">
    <property type="match status" value="1"/>
</dbReference>
<protein>
    <submittedName>
        <fullName evidence="2">Uncharacterized protein</fullName>
    </submittedName>
</protein>
<sequence>MYIGLTREKRMVTSKSETRFADVTSSVSGLWDTALKEARNSVVFLDVGACESLRWAGGVSRLQKAGATAVKDFSHSQASGPSDTRALFLLSGNVQTPPSLQVIRSILEKSCFESVTVVTGAPIASTSERTAAQEVICLQRQLRNWMGSDETVSKVVYIPIGMSSVLPHLLVLSPLCGLFPPLIAEDASVSHQILPPEKKALLAPMISSLSLLIGELELRDELFSLGRLGYTIADELEHFEGTINRRKQLPDEAKKACVLLFDRSLDLVAPLSYGNENILDIIRAVLPAFDSIDVSVDMIPICHAKEGLTSAGPTVAKGTLSCLSQAKLAEIHDLKWKLFISYGKYFQSPLYVKNEFITLTECCGLQGKLLPDEDPVHFVRKNLQVFRDSSLDQMLENGQTLVAVAALSEALSSPVMQRRCQKLSIEKMFTHNATENSLCGALDAGEALVQLAEGRGGTKLDFEDLVSMFLYINSFCGEDLYVDQRSKEGFQQGLLAAITEDTLRDPSEWSDLAKHLVPSLNITEAKLQAAIAQVEEAGARVAAQRKSLKSLCRVLTRGDLAHPSTYRPLLVELVETLKASVDCPDIEAHSSSGGVLGGIQGGLGFLMGAIGAAVGGTTAGYLERADVLMVVILGGVTFTEVAMLKQLIADTGKQLIVITTSLLTPKETLKHIFTSMV</sequence>
<evidence type="ECO:0000313" key="3">
    <source>
        <dbReference type="Proteomes" id="UP000594260"/>
    </source>
</evidence>
<evidence type="ECO:0000256" key="1">
    <source>
        <dbReference type="ARBA" id="ARBA00009884"/>
    </source>
</evidence>
<dbReference type="AlphaFoldDB" id="A0A7M7KDA6"/>
<keyword evidence="3" id="KW-1185">Reference proteome</keyword>
<dbReference type="InterPro" id="IPR036045">
    <property type="entry name" value="Sec1-like_sf"/>
</dbReference>
<evidence type="ECO:0000313" key="2">
    <source>
        <dbReference type="EnsemblMetazoa" id="XP_022664512"/>
    </source>
</evidence>
<reference evidence="2" key="1">
    <citation type="submission" date="2021-01" db="UniProtKB">
        <authorList>
            <consortium name="EnsemblMetazoa"/>
        </authorList>
    </citation>
    <scope>IDENTIFICATION</scope>
</reference>